<name>R9PEQ4_PSEHS</name>
<dbReference type="HOGENOM" id="CLU_1019865_0_0_1"/>
<evidence type="ECO:0000313" key="1">
    <source>
        <dbReference type="EMBL" id="GAC99843.1"/>
    </source>
</evidence>
<dbReference type="OrthoDB" id="10478223at2759"/>
<reference evidence="2" key="1">
    <citation type="journal article" date="2013" name="Genome Announc.">
        <title>Draft genome sequence of the basidiomycetous yeast-like fungus Pseudozyma hubeiensis SY62, which produces an abundant amount of the biosurfactant mannosylerythritol lipids.</title>
        <authorList>
            <person name="Konishi M."/>
            <person name="Hatada Y."/>
            <person name="Horiuchi J."/>
        </authorList>
    </citation>
    <scope>NUCLEOTIDE SEQUENCE [LARGE SCALE GENOMIC DNA]</scope>
    <source>
        <strain evidence="2">SY62</strain>
    </source>
</reference>
<proteinExistence type="predicted"/>
<evidence type="ECO:0000313" key="2">
    <source>
        <dbReference type="Proteomes" id="UP000014071"/>
    </source>
</evidence>
<dbReference type="RefSeq" id="XP_012193430.1">
    <property type="nucleotide sequence ID" value="XM_012338040.1"/>
</dbReference>
<organism evidence="1 2">
    <name type="scientific">Pseudozyma hubeiensis (strain SY62)</name>
    <name type="common">Yeast</name>
    <dbReference type="NCBI Taxonomy" id="1305764"/>
    <lineage>
        <taxon>Eukaryota</taxon>
        <taxon>Fungi</taxon>
        <taxon>Dikarya</taxon>
        <taxon>Basidiomycota</taxon>
        <taxon>Ustilaginomycotina</taxon>
        <taxon>Ustilaginomycetes</taxon>
        <taxon>Ustilaginales</taxon>
        <taxon>Ustilaginaceae</taxon>
        <taxon>Pseudozyma</taxon>
    </lineage>
</organism>
<gene>
    <name evidence="1" type="ORF">PHSY_007446</name>
</gene>
<accession>R9PEQ4</accession>
<dbReference type="eggNOG" id="ENOG502RDTG">
    <property type="taxonomic scope" value="Eukaryota"/>
</dbReference>
<dbReference type="AlphaFoldDB" id="R9PEQ4"/>
<dbReference type="Proteomes" id="UP000014071">
    <property type="component" value="Unassembled WGS sequence"/>
</dbReference>
<keyword evidence="2" id="KW-1185">Reference proteome</keyword>
<dbReference type="GeneID" id="24112709"/>
<protein>
    <submittedName>
        <fullName evidence="1">Peptide transporter MTD1</fullName>
    </submittedName>
</protein>
<dbReference type="EMBL" id="DF238833">
    <property type="protein sequence ID" value="GAC99843.1"/>
    <property type="molecule type" value="Genomic_DNA"/>
</dbReference>
<sequence>MADSNKADIRVFCEFMSTGFVVIIGGYDSYCSPQARPVVGGICFDTAFDFKTHFVSSTPGVVMMQSNDLRSIAVPVGASGATMWFTTLTHRVDMVAIKYADWSPYTCVQYTISSTQVYTSLLQPHLFSDIMQFSTLLFLCSAVLLFSAAHARAALSYDDFCGIFKKDCAKGTTYACFSSQDGPISGQDDDNPSVSLLPHDDGSWAVVFTSFGPTFQFGTDNMLVSLMPSSKEADQGCVDYVILPPDSHTAADTKDQTKTQCPKDGPIVIPAYE</sequence>